<reference evidence="1 3" key="2">
    <citation type="submission" date="2018-11" db="EMBL/GenBank/DDBJ databases">
        <authorList>
            <consortium name="Pathogen Informatics"/>
        </authorList>
    </citation>
    <scope>NUCLEOTIDE SEQUENCE [LARGE SCALE GENOMIC DNA]</scope>
</reference>
<organism evidence="2 4">
    <name type="scientific">Dracunculus medinensis</name>
    <name type="common">Guinea worm</name>
    <dbReference type="NCBI Taxonomy" id="318479"/>
    <lineage>
        <taxon>Eukaryota</taxon>
        <taxon>Metazoa</taxon>
        <taxon>Ecdysozoa</taxon>
        <taxon>Nematoda</taxon>
        <taxon>Chromadorea</taxon>
        <taxon>Rhabditida</taxon>
        <taxon>Spirurina</taxon>
        <taxon>Dracunculoidea</taxon>
        <taxon>Dracunculidae</taxon>
        <taxon>Dracunculus</taxon>
    </lineage>
</organism>
<dbReference type="EMBL" id="UYYG01000118">
    <property type="protein sequence ID" value="VDN53297.1"/>
    <property type="molecule type" value="Genomic_DNA"/>
</dbReference>
<accession>A0A0N4UNU6</accession>
<dbReference type="WBParaSite" id="DME_0000960301-mRNA-1">
    <property type="protein sequence ID" value="DME_0000960301-mRNA-1"/>
    <property type="gene ID" value="DME_0000960301"/>
</dbReference>
<reference evidence="4" key="1">
    <citation type="submission" date="2017-02" db="UniProtKB">
        <authorList>
            <consortium name="WormBaseParasite"/>
        </authorList>
    </citation>
    <scope>IDENTIFICATION</scope>
</reference>
<dbReference type="Proteomes" id="UP000038040">
    <property type="component" value="Unplaced"/>
</dbReference>
<sequence>MRVSRTKQPLQPHHSRLVNFYIKKHKEINGVIDITKQMHQTLGQQIIIYQSTINFALTEGQLLAYDGNDLGRTEHRITQSGKCVTNNNNSIIELSNCPYKRIVNTIISNFVTSLKPSLNLIAWMAILSSIWDQIRLNREIEGLKICYQL</sequence>
<evidence type="ECO:0000313" key="1">
    <source>
        <dbReference type="EMBL" id="VDN53297.1"/>
    </source>
</evidence>
<dbReference type="AlphaFoldDB" id="A0A0N4UNU6"/>
<proteinExistence type="predicted"/>
<evidence type="ECO:0000313" key="4">
    <source>
        <dbReference type="WBParaSite" id="DME_0000960301-mRNA-1"/>
    </source>
</evidence>
<name>A0A0N4UNU6_DRAME</name>
<dbReference type="Proteomes" id="UP000274756">
    <property type="component" value="Unassembled WGS sequence"/>
</dbReference>
<keyword evidence="3" id="KW-1185">Reference proteome</keyword>
<evidence type="ECO:0000313" key="2">
    <source>
        <dbReference type="Proteomes" id="UP000038040"/>
    </source>
</evidence>
<evidence type="ECO:0000313" key="3">
    <source>
        <dbReference type="Proteomes" id="UP000274756"/>
    </source>
</evidence>
<protein>
    <submittedName>
        <fullName evidence="1 4">Uncharacterized protein</fullName>
    </submittedName>
</protein>
<gene>
    <name evidence="1" type="ORF">DME_LOCUS3270</name>
</gene>